<evidence type="ECO:0000259" key="1">
    <source>
        <dbReference type="SMART" id="SM01235"/>
    </source>
</evidence>
<sequence>MRKQFFIGLLALLTIIQFIKIEKNESNDLSYTISKSYTISNELNQLLKVSCYDCHSNNTNYPWYSKIQPVAWWLDHHVQDGKKHLNFSEFTKNRIAIQNHKFEEIVEMVEDKEMPLPSYTFLGLHPEANLTNKQRELVINWANNQINYLKENFPEDSLVFRRK</sequence>
<accession>A0A381Y8D3</accession>
<evidence type="ECO:0000313" key="2">
    <source>
        <dbReference type="EMBL" id="SVA73160.1"/>
    </source>
</evidence>
<gene>
    <name evidence="2" type="ORF">METZ01_LOCUS126014</name>
</gene>
<protein>
    <recommendedName>
        <fullName evidence="1">Haem-binding domain-containing protein</fullName>
    </recommendedName>
</protein>
<proteinExistence type="predicted"/>
<name>A0A381Y8D3_9ZZZZ</name>
<dbReference type="EMBL" id="UINC01017602">
    <property type="protein sequence ID" value="SVA73160.1"/>
    <property type="molecule type" value="Genomic_DNA"/>
</dbReference>
<organism evidence="2">
    <name type="scientific">marine metagenome</name>
    <dbReference type="NCBI Taxonomy" id="408172"/>
    <lineage>
        <taxon>unclassified sequences</taxon>
        <taxon>metagenomes</taxon>
        <taxon>ecological metagenomes</taxon>
    </lineage>
</organism>
<dbReference type="Pfam" id="PF14376">
    <property type="entry name" value="Haem_bd"/>
    <property type="match status" value="1"/>
</dbReference>
<dbReference type="SMART" id="SM01235">
    <property type="entry name" value="Haem_bd"/>
    <property type="match status" value="1"/>
</dbReference>
<dbReference type="AlphaFoldDB" id="A0A381Y8D3"/>
<feature type="domain" description="Haem-binding" evidence="1">
    <location>
        <begin position="10"/>
        <end position="146"/>
    </location>
</feature>
<reference evidence="2" key="1">
    <citation type="submission" date="2018-05" db="EMBL/GenBank/DDBJ databases">
        <authorList>
            <person name="Lanie J.A."/>
            <person name="Ng W.-L."/>
            <person name="Kazmierczak K.M."/>
            <person name="Andrzejewski T.M."/>
            <person name="Davidsen T.M."/>
            <person name="Wayne K.J."/>
            <person name="Tettelin H."/>
            <person name="Glass J.I."/>
            <person name="Rusch D."/>
            <person name="Podicherti R."/>
            <person name="Tsui H.-C.T."/>
            <person name="Winkler M.E."/>
        </authorList>
    </citation>
    <scope>NUCLEOTIDE SEQUENCE</scope>
</reference>
<dbReference type="InterPro" id="IPR025992">
    <property type="entry name" value="Haem-bd"/>
</dbReference>